<dbReference type="PANTHER" id="PTHR23292">
    <property type="entry name" value="LIPOPOLYSACCHARIDE-INDUCED TUMOR NECROSIS FACTOR-ALPHA FACTOR"/>
    <property type="match status" value="1"/>
</dbReference>
<dbReference type="InterPro" id="IPR006629">
    <property type="entry name" value="LITAF"/>
</dbReference>
<evidence type="ECO:0000256" key="7">
    <source>
        <dbReference type="ARBA" id="ARBA00023136"/>
    </source>
</evidence>
<dbReference type="GO" id="GO:0098560">
    <property type="term" value="C:cytoplasmic side of late endosome membrane"/>
    <property type="evidence" value="ECO:0007669"/>
    <property type="project" value="TreeGrafter"/>
</dbReference>
<accession>A0A267H8C7</accession>
<dbReference type="Pfam" id="PF10601">
    <property type="entry name" value="zf-LITAF-like"/>
    <property type="match status" value="1"/>
</dbReference>
<evidence type="ECO:0000256" key="1">
    <source>
        <dbReference type="ARBA" id="ARBA00004414"/>
    </source>
</evidence>
<organism evidence="11 12">
    <name type="scientific">Macrostomum lignano</name>
    <dbReference type="NCBI Taxonomy" id="282301"/>
    <lineage>
        <taxon>Eukaryota</taxon>
        <taxon>Metazoa</taxon>
        <taxon>Spiralia</taxon>
        <taxon>Lophotrochozoa</taxon>
        <taxon>Platyhelminthes</taxon>
        <taxon>Rhabditophora</taxon>
        <taxon>Macrostomorpha</taxon>
        <taxon>Macrostomida</taxon>
        <taxon>Macrostomidae</taxon>
        <taxon>Macrostomum</taxon>
    </lineage>
</organism>
<comment type="similarity">
    <text evidence="4">Belongs to the CDIP1/LITAF family.</text>
</comment>
<evidence type="ECO:0000256" key="2">
    <source>
        <dbReference type="ARBA" id="ARBA00004481"/>
    </source>
</evidence>
<evidence type="ECO:0000256" key="8">
    <source>
        <dbReference type="SAM" id="MobiDB-lite"/>
    </source>
</evidence>
<keyword evidence="5" id="KW-0479">Metal-binding</keyword>
<protein>
    <recommendedName>
        <fullName evidence="10">LITAF domain-containing protein</fullName>
    </recommendedName>
</protein>
<evidence type="ECO:0000256" key="4">
    <source>
        <dbReference type="ARBA" id="ARBA00005975"/>
    </source>
</evidence>
<evidence type="ECO:0000313" key="11">
    <source>
        <dbReference type="EMBL" id="PAA94551.1"/>
    </source>
</evidence>
<comment type="caution">
    <text evidence="11">The sequence shown here is derived from an EMBL/GenBank/DDBJ whole genome shotgun (WGS) entry which is preliminary data.</text>
</comment>
<sequence>MESKSAPPPDCNEPPPGYYPPPPQQQGYPPQQQGYPPQQQGYPPQQQGYPPQQYGGYQPAPQTQQPQVQVVTVSTSPTVFRDVPINIPCQHCQQVVTSRIEFENGLLVWLLVGAICFFGIPLFLFLGCCFIPLCIPSLKDVGHFCPNCNRKLGTYQRVR</sequence>
<evidence type="ECO:0000256" key="5">
    <source>
        <dbReference type="ARBA" id="ARBA00022723"/>
    </source>
</evidence>
<keyword evidence="9" id="KW-1133">Transmembrane helix</keyword>
<dbReference type="GO" id="GO:0098574">
    <property type="term" value="C:cytoplasmic side of lysosomal membrane"/>
    <property type="evidence" value="ECO:0007669"/>
    <property type="project" value="TreeGrafter"/>
</dbReference>
<reference evidence="11 12" key="1">
    <citation type="submission" date="2017-06" db="EMBL/GenBank/DDBJ databases">
        <title>A platform for efficient transgenesis in Macrostomum lignano, a flatworm model organism for stem cell research.</title>
        <authorList>
            <person name="Berezikov E."/>
        </authorList>
    </citation>
    <scope>NUCLEOTIDE SEQUENCE [LARGE SCALE GENOMIC DNA]</scope>
    <source>
        <strain evidence="11">DV1</strain>
        <tissue evidence="11">Whole organism</tissue>
    </source>
</reference>
<dbReference type="InterPro" id="IPR037519">
    <property type="entry name" value="LITAF_fam"/>
</dbReference>
<evidence type="ECO:0000313" key="12">
    <source>
        <dbReference type="Proteomes" id="UP000215902"/>
    </source>
</evidence>
<dbReference type="PROSITE" id="PS51837">
    <property type="entry name" value="LITAF"/>
    <property type="match status" value="1"/>
</dbReference>
<name>A0A267H8C7_9PLAT</name>
<dbReference type="Proteomes" id="UP000215902">
    <property type="component" value="Unassembled WGS sequence"/>
</dbReference>
<evidence type="ECO:0000259" key="10">
    <source>
        <dbReference type="PROSITE" id="PS51837"/>
    </source>
</evidence>
<evidence type="ECO:0000256" key="6">
    <source>
        <dbReference type="ARBA" id="ARBA00022833"/>
    </source>
</evidence>
<dbReference type="SMART" id="SM00714">
    <property type="entry name" value="LITAF"/>
    <property type="match status" value="1"/>
</dbReference>
<dbReference type="OrthoDB" id="5599753at2759"/>
<keyword evidence="9" id="KW-0812">Transmembrane</keyword>
<keyword evidence="6" id="KW-0862">Zinc</keyword>
<feature type="domain" description="LITAF" evidence="10">
    <location>
        <begin position="68"/>
        <end position="157"/>
    </location>
</feature>
<dbReference type="PANTHER" id="PTHR23292:SF6">
    <property type="entry name" value="FI16602P1-RELATED"/>
    <property type="match status" value="1"/>
</dbReference>
<keyword evidence="7 9" id="KW-0472">Membrane</keyword>
<feature type="region of interest" description="Disordered" evidence="8">
    <location>
        <begin position="1"/>
        <end position="68"/>
    </location>
</feature>
<dbReference type="STRING" id="282301.A0A267H8C7"/>
<proteinExistence type="inferred from homology"/>
<dbReference type="GO" id="GO:0005634">
    <property type="term" value="C:nucleus"/>
    <property type="evidence" value="ECO:0007669"/>
    <property type="project" value="TreeGrafter"/>
</dbReference>
<evidence type="ECO:0000256" key="9">
    <source>
        <dbReference type="SAM" id="Phobius"/>
    </source>
</evidence>
<gene>
    <name evidence="11" type="ORF">BOX15_Mlig002411g1</name>
</gene>
<comment type="subcellular location">
    <subcellularLocation>
        <location evidence="2">Endosome membrane</location>
        <topology evidence="2">Peripheral membrane protein</topology>
    </subcellularLocation>
    <subcellularLocation>
        <location evidence="1">Late endosome membrane</location>
    </subcellularLocation>
    <subcellularLocation>
        <location evidence="3">Lysosome membrane</location>
        <topology evidence="3">Peripheral membrane protein</topology>
        <orientation evidence="3">Cytoplasmic side</orientation>
    </subcellularLocation>
</comment>
<feature type="transmembrane region" description="Helical" evidence="9">
    <location>
        <begin position="106"/>
        <end position="133"/>
    </location>
</feature>
<dbReference type="EMBL" id="NIVC01000006">
    <property type="protein sequence ID" value="PAA94551.1"/>
    <property type="molecule type" value="Genomic_DNA"/>
</dbReference>
<evidence type="ECO:0000256" key="3">
    <source>
        <dbReference type="ARBA" id="ARBA00004630"/>
    </source>
</evidence>
<keyword evidence="12" id="KW-1185">Reference proteome</keyword>
<feature type="compositionally biased region" description="Pro residues" evidence="8">
    <location>
        <begin position="1"/>
        <end position="24"/>
    </location>
</feature>
<dbReference type="AlphaFoldDB" id="A0A267H8C7"/>
<dbReference type="GO" id="GO:0008270">
    <property type="term" value="F:zinc ion binding"/>
    <property type="evidence" value="ECO:0007669"/>
    <property type="project" value="TreeGrafter"/>
</dbReference>
<feature type="compositionally biased region" description="Low complexity" evidence="8">
    <location>
        <begin position="25"/>
        <end position="68"/>
    </location>
</feature>